<dbReference type="RefSeq" id="WP_322607554.1">
    <property type="nucleotide sequence ID" value="NZ_JARVCO010000004.1"/>
</dbReference>
<keyword evidence="1" id="KW-1133">Transmembrane helix</keyword>
<feature type="transmembrane region" description="Helical" evidence="1">
    <location>
        <begin position="30"/>
        <end position="53"/>
    </location>
</feature>
<sequence length="427" mass="48840">MNLVALIAYGGVNIFMFLFHLLGKNRIYQFPFWAAAIALGWFFPQCVGGFRIADQYPGNAYASGLVFATFCSVALWMGFYTGHEKMDYSPVWLNMKFDRKKLYVAGAILCLGGFYFRYKLMSLPEEVLGVAQWSGAAVKYLFLASIFVFGFLSIWLLYLSQNRIIVVQYLLFLIPSLLMLFQAAIINGRRRAMMNLVSYLFVAPWFVRRMVLPRWLLVSGLCVGLLLVNSIGIYRSIMKNSDESFLTRLKQIAAADFTRESEEVIEKGGAEFNNYIYLRQVHVDLGKFDWGVKHWNGLVFNYVPGQLIGRGTKKALMFPVLNEIKLANEMYGHVFFTGTTATGYLDAFASFGWLGFVKFYVIGLLMGILYRHAMQGLFLGQLLYVYVLSQAMHAISHGTHMILFSIWVYFFALGYPVLRWARVEAEY</sequence>
<feature type="transmembrane region" description="Helical" evidence="1">
    <location>
        <begin position="102"/>
        <end position="120"/>
    </location>
</feature>
<keyword evidence="1" id="KW-0812">Transmembrane</keyword>
<dbReference type="EMBL" id="JARVCO010000004">
    <property type="protein sequence ID" value="MDZ8117751.1"/>
    <property type="molecule type" value="Genomic_DNA"/>
</dbReference>
<dbReference type="Proteomes" id="UP001290861">
    <property type="component" value="Unassembled WGS sequence"/>
</dbReference>
<evidence type="ECO:0000313" key="3">
    <source>
        <dbReference type="Proteomes" id="UP001290861"/>
    </source>
</evidence>
<accession>A0ABU5MUH2</accession>
<proteinExistence type="predicted"/>
<feature type="transmembrane region" description="Helical" evidence="1">
    <location>
        <begin position="401"/>
        <end position="418"/>
    </location>
</feature>
<comment type="caution">
    <text evidence="2">The sequence shown here is derived from an EMBL/GenBank/DDBJ whole genome shotgun (WGS) entry which is preliminary data.</text>
</comment>
<keyword evidence="1" id="KW-0472">Membrane</keyword>
<gene>
    <name evidence="2" type="ORF">P9H32_03865</name>
</gene>
<feature type="transmembrane region" description="Helical" evidence="1">
    <location>
        <begin position="215"/>
        <end position="237"/>
    </location>
</feature>
<feature type="transmembrane region" description="Helical" evidence="1">
    <location>
        <begin position="59"/>
        <end position="81"/>
    </location>
</feature>
<reference evidence="2 3" key="1">
    <citation type="journal article" date="2024" name="Appl. Environ. Microbiol.">
        <title>Pontiella agarivorans sp. nov., a novel marine anaerobic bacterium capable of degrading macroalgal polysaccharides and fixing nitrogen.</title>
        <authorList>
            <person name="Liu N."/>
            <person name="Kivenson V."/>
            <person name="Peng X."/>
            <person name="Cui Z."/>
            <person name="Lankiewicz T.S."/>
            <person name="Gosselin K.M."/>
            <person name="English C.J."/>
            <person name="Blair E.M."/>
            <person name="O'Malley M.A."/>
            <person name="Valentine D.L."/>
        </authorList>
    </citation>
    <scope>NUCLEOTIDE SEQUENCE [LARGE SCALE GENOMIC DNA]</scope>
    <source>
        <strain evidence="2 3">NLcol2</strain>
    </source>
</reference>
<feature type="transmembrane region" description="Helical" evidence="1">
    <location>
        <begin position="140"/>
        <end position="159"/>
    </location>
</feature>
<organism evidence="2 3">
    <name type="scientific">Pontiella agarivorans</name>
    <dbReference type="NCBI Taxonomy" id="3038953"/>
    <lineage>
        <taxon>Bacteria</taxon>
        <taxon>Pseudomonadati</taxon>
        <taxon>Kiritimatiellota</taxon>
        <taxon>Kiritimatiellia</taxon>
        <taxon>Kiritimatiellales</taxon>
        <taxon>Pontiellaceae</taxon>
        <taxon>Pontiella</taxon>
    </lineage>
</organism>
<evidence type="ECO:0008006" key="4">
    <source>
        <dbReference type="Google" id="ProtNLM"/>
    </source>
</evidence>
<feature type="transmembrane region" description="Helical" evidence="1">
    <location>
        <begin position="351"/>
        <end position="370"/>
    </location>
</feature>
<evidence type="ECO:0000313" key="2">
    <source>
        <dbReference type="EMBL" id="MDZ8117751.1"/>
    </source>
</evidence>
<protein>
    <recommendedName>
        <fullName evidence="4">Oligosaccharide repeat unit polymerase</fullName>
    </recommendedName>
</protein>
<feature type="transmembrane region" description="Helical" evidence="1">
    <location>
        <begin position="377"/>
        <end position="395"/>
    </location>
</feature>
<name>A0ABU5MUH2_9BACT</name>
<feature type="transmembrane region" description="Helical" evidence="1">
    <location>
        <begin position="6"/>
        <end position="23"/>
    </location>
</feature>
<feature type="transmembrane region" description="Helical" evidence="1">
    <location>
        <begin position="166"/>
        <end position="186"/>
    </location>
</feature>
<evidence type="ECO:0000256" key="1">
    <source>
        <dbReference type="SAM" id="Phobius"/>
    </source>
</evidence>
<keyword evidence="3" id="KW-1185">Reference proteome</keyword>